<reference evidence="10" key="1">
    <citation type="journal article" date="2020" name="Stud. Mycol.">
        <title>101 Dothideomycetes genomes: a test case for predicting lifestyles and emergence of pathogens.</title>
        <authorList>
            <person name="Haridas S."/>
            <person name="Albert R."/>
            <person name="Binder M."/>
            <person name="Bloem J."/>
            <person name="Labutti K."/>
            <person name="Salamov A."/>
            <person name="Andreopoulos B."/>
            <person name="Baker S."/>
            <person name="Barry K."/>
            <person name="Bills G."/>
            <person name="Bluhm B."/>
            <person name="Cannon C."/>
            <person name="Castanera R."/>
            <person name="Culley D."/>
            <person name="Daum C."/>
            <person name="Ezra D."/>
            <person name="Gonzalez J."/>
            <person name="Henrissat B."/>
            <person name="Kuo A."/>
            <person name="Liang C."/>
            <person name="Lipzen A."/>
            <person name="Lutzoni F."/>
            <person name="Magnuson J."/>
            <person name="Mondo S."/>
            <person name="Nolan M."/>
            <person name="Ohm R."/>
            <person name="Pangilinan J."/>
            <person name="Park H.-J."/>
            <person name="Ramirez L."/>
            <person name="Alfaro M."/>
            <person name="Sun H."/>
            <person name="Tritt A."/>
            <person name="Yoshinaga Y."/>
            <person name="Zwiers L.-H."/>
            <person name="Turgeon B."/>
            <person name="Goodwin S."/>
            <person name="Spatafora J."/>
            <person name="Crous P."/>
            <person name="Grigoriev I."/>
        </authorList>
    </citation>
    <scope>NUCLEOTIDE SEQUENCE</scope>
    <source>
        <strain evidence="10">CBS 115976</strain>
    </source>
</reference>
<evidence type="ECO:0000256" key="7">
    <source>
        <dbReference type="SAM" id="MobiDB-lite"/>
    </source>
</evidence>
<dbReference type="EMBL" id="MU004240">
    <property type="protein sequence ID" value="KAF2665638.1"/>
    <property type="molecule type" value="Genomic_DNA"/>
</dbReference>
<comment type="subcellular location">
    <subcellularLocation>
        <location evidence="1">Membrane</location>
    </subcellularLocation>
</comment>
<feature type="transmembrane region" description="Helical" evidence="8">
    <location>
        <begin position="148"/>
        <end position="169"/>
    </location>
</feature>
<feature type="transmembrane region" description="Helical" evidence="8">
    <location>
        <begin position="12"/>
        <end position="38"/>
    </location>
</feature>
<dbReference type="InterPro" id="IPR006593">
    <property type="entry name" value="Cyt_b561/ferric_Rdtase_TM"/>
</dbReference>
<name>A0A6A6U3E1_9PEZI</name>
<protein>
    <recommendedName>
        <fullName evidence="9">Cytochrome b561 domain-containing protein</fullName>
    </recommendedName>
</protein>
<evidence type="ECO:0000256" key="5">
    <source>
        <dbReference type="ARBA" id="ARBA00022989"/>
    </source>
</evidence>
<organism evidence="10 11">
    <name type="scientific">Microthyrium microscopicum</name>
    <dbReference type="NCBI Taxonomy" id="703497"/>
    <lineage>
        <taxon>Eukaryota</taxon>
        <taxon>Fungi</taxon>
        <taxon>Dikarya</taxon>
        <taxon>Ascomycota</taxon>
        <taxon>Pezizomycotina</taxon>
        <taxon>Dothideomycetes</taxon>
        <taxon>Dothideomycetes incertae sedis</taxon>
        <taxon>Microthyriales</taxon>
        <taxon>Microthyriaceae</taxon>
        <taxon>Microthyrium</taxon>
    </lineage>
</organism>
<dbReference type="OrthoDB" id="19261at2759"/>
<keyword evidence="6 8" id="KW-0472">Membrane</keyword>
<keyword evidence="2" id="KW-0813">Transport</keyword>
<dbReference type="Proteomes" id="UP000799302">
    <property type="component" value="Unassembled WGS sequence"/>
</dbReference>
<feature type="region of interest" description="Disordered" evidence="7">
    <location>
        <begin position="233"/>
        <end position="288"/>
    </location>
</feature>
<evidence type="ECO:0000313" key="10">
    <source>
        <dbReference type="EMBL" id="KAF2665638.1"/>
    </source>
</evidence>
<dbReference type="AlphaFoldDB" id="A0A6A6U3E1"/>
<keyword evidence="3 8" id="KW-0812">Transmembrane</keyword>
<proteinExistence type="predicted"/>
<dbReference type="PANTHER" id="PTHR47797:SF1">
    <property type="entry name" value="CYTOCHROME B561 DOMAIN-CONTAINING PROTEIN-RELATED"/>
    <property type="match status" value="1"/>
</dbReference>
<keyword evidence="5 8" id="KW-1133">Transmembrane helix</keyword>
<evidence type="ECO:0000256" key="3">
    <source>
        <dbReference type="ARBA" id="ARBA00022692"/>
    </source>
</evidence>
<sequence length="288" mass="31814">MGLTYRNHDEVTAHVHGILLSIAFCAIFPIGALIHSIFKNSNLWIAHAITQTCGLIFAITGLVFGFEMVYSFEKMPYHHGVLGLIIVATLCAMPFIAIMHRRLIAVHPHLPYFGWIHRTLSLICMFGGIINGAYGLKYSSAPRSQKIAYGLLAGICYGLWFGARIYQFVVQGEQSISTRWWGWMGRHGLTEFELSEETRGRAYVERPGVEIRQMSAAVEARVEEERWVRRLTGASAGSMGTGKDSRGNSRKGSAGEGDGEMCIGPAIPCPVGGWRERPRSGTRHVASS</sequence>
<dbReference type="SMART" id="SM00665">
    <property type="entry name" value="B561"/>
    <property type="match status" value="1"/>
</dbReference>
<evidence type="ECO:0000313" key="11">
    <source>
        <dbReference type="Proteomes" id="UP000799302"/>
    </source>
</evidence>
<feature type="transmembrane region" description="Helical" evidence="8">
    <location>
        <begin position="44"/>
        <end position="69"/>
    </location>
</feature>
<dbReference type="CDD" id="cd08760">
    <property type="entry name" value="Cyt_b561_FRRS1_like"/>
    <property type="match status" value="1"/>
</dbReference>
<feature type="transmembrane region" description="Helical" evidence="8">
    <location>
        <begin position="81"/>
        <end position="100"/>
    </location>
</feature>
<keyword evidence="11" id="KW-1185">Reference proteome</keyword>
<keyword evidence="4" id="KW-0249">Electron transport</keyword>
<gene>
    <name evidence="10" type="ORF">BT63DRAFT_482560</name>
</gene>
<accession>A0A6A6U3E1</accession>
<evidence type="ECO:0000256" key="4">
    <source>
        <dbReference type="ARBA" id="ARBA00022982"/>
    </source>
</evidence>
<feature type="transmembrane region" description="Helical" evidence="8">
    <location>
        <begin position="112"/>
        <end position="136"/>
    </location>
</feature>
<evidence type="ECO:0000256" key="8">
    <source>
        <dbReference type="SAM" id="Phobius"/>
    </source>
</evidence>
<evidence type="ECO:0000259" key="9">
    <source>
        <dbReference type="SMART" id="SM00665"/>
    </source>
</evidence>
<dbReference type="GO" id="GO:0016020">
    <property type="term" value="C:membrane"/>
    <property type="evidence" value="ECO:0007669"/>
    <property type="project" value="UniProtKB-SubCell"/>
</dbReference>
<dbReference type="PANTHER" id="PTHR47797">
    <property type="entry name" value="DEHYDROGENASE, PUTATIVE (AFU_ORTHOLOGUE AFUA_8G05805)-RELATED"/>
    <property type="match status" value="1"/>
</dbReference>
<evidence type="ECO:0000256" key="6">
    <source>
        <dbReference type="ARBA" id="ARBA00023136"/>
    </source>
</evidence>
<feature type="domain" description="Cytochrome b561" evidence="9">
    <location>
        <begin position="15"/>
        <end position="136"/>
    </location>
</feature>
<evidence type="ECO:0000256" key="1">
    <source>
        <dbReference type="ARBA" id="ARBA00004370"/>
    </source>
</evidence>
<dbReference type="Gene3D" id="1.20.120.1770">
    <property type="match status" value="1"/>
</dbReference>
<evidence type="ECO:0000256" key="2">
    <source>
        <dbReference type="ARBA" id="ARBA00022448"/>
    </source>
</evidence>